<sequence length="298" mass="32992">MVRSSNEVDDKALHVAAQKINMMLANIPDARYNLAQWGAEIHIIGKNQQTSDLPEFRGQKGALNTENRGMATNIDQRTRGMGGIYTSCGEENLLNLPGDRYAAGLDICIHEFAHNIMNYALNDDLQKKIRDQYRRSIDKGLWKDAYAAVNAGEYWAELSMWYFGAHGEFLRGTQKPAPGPAALAAYDPEGYALLKAIYGGQLKTDKAAIAAAQSVAPNTKSASVNQKVNLMFTNNTSQKLKLFWIDYLGKARPYGELSPYNKTVQKTFAGNVWKVTDGKGKAIGYYTTSARYAMVTVK</sequence>
<dbReference type="Pfam" id="PF01847">
    <property type="entry name" value="VHL"/>
    <property type="match status" value="1"/>
</dbReference>
<dbReference type="SUPFAM" id="SSF49468">
    <property type="entry name" value="VHL"/>
    <property type="match status" value="1"/>
</dbReference>
<feature type="domain" description="von Hippel-Lindau disease tumour suppressor beta" evidence="1">
    <location>
        <begin position="223"/>
        <end position="278"/>
    </location>
</feature>
<comment type="caution">
    <text evidence="2">The sequence shown here is derived from an EMBL/GenBank/DDBJ whole genome shotgun (WGS) entry which is preliminary data.</text>
</comment>
<accession>A0ABP7WR83</accession>
<organism evidence="2 3">
    <name type="scientific">Mucilaginibacter panaciglaebae</name>
    <dbReference type="NCBI Taxonomy" id="502331"/>
    <lineage>
        <taxon>Bacteria</taxon>
        <taxon>Pseudomonadati</taxon>
        <taxon>Bacteroidota</taxon>
        <taxon>Sphingobacteriia</taxon>
        <taxon>Sphingobacteriales</taxon>
        <taxon>Sphingobacteriaceae</taxon>
        <taxon>Mucilaginibacter</taxon>
    </lineage>
</organism>
<dbReference type="SUPFAM" id="SSF55486">
    <property type="entry name" value="Metalloproteases ('zincins'), catalytic domain"/>
    <property type="match status" value="1"/>
</dbReference>
<keyword evidence="3" id="KW-1185">Reference proteome</keyword>
<evidence type="ECO:0000313" key="3">
    <source>
        <dbReference type="Proteomes" id="UP001500841"/>
    </source>
</evidence>
<dbReference type="Gene3D" id="3.40.390.10">
    <property type="entry name" value="Collagenase (Catalytic Domain)"/>
    <property type="match status" value="1"/>
</dbReference>
<gene>
    <name evidence="2" type="ORF">GCM10022392_16810</name>
</gene>
<dbReference type="Proteomes" id="UP001500841">
    <property type="component" value="Unassembled WGS sequence"/>
</dbReference>
<reference evidence="3" key="1">
    <citation type="journal article" date="2019" name="Int. J. Syst. Evol. Microbiol.">
        <title>The Global Catalogue of Microorganisms (GCM) 10K type strain sequencing project: providing services to taxonomists for standard genome sequencing and annotation.</title>
        <authorList>
            <consortium name="The Broad Institute Genomics Platform"/>
            <consortium name="The Broad Institute Genome Sequencing Center for Infectious Disease"/>
            <person name="Wu L."/>
            <person name="Ma J."/>
        </authorList>
    </citation>
    <scope>NUCLEOTIDE SEQUENCE [LARGE SCALE GENOMIC DNA]</scope>
    <source>
        <strain evidence="3">JCM 17085</strain>
    </source>
</reference>
<dbReference type="InterPro" id="IPR036208">
    <property type="entry name" value="VHL_sf"/>
</dbReference>
<name>A0ABP7WR83_9SPHI</name>
<dbReference type="EMBL" id="BAABCV010000005">
    <property type="protein sequence ID" value="GAA4094638.1"/>
    <property type="molecule type" value="Genomic_DNA"/>
</dbReference>
<evidence type="ECO:0000259" key="1">
    <source>
        <dbReference type="Pfam" id="PF01847"/>
    </source>
</evidence>
<dbReference type="InterPro" id="IPR037140">
    <property type="entry name" value="VHL_beta_dom_sf"/>
</dbReference>
<evidence type="ECO:0000313" key="2">
    <source>
        <dbReference type="EMBL" id="GAA4094638.1"/>
    </source>
</evidence>
<protein>
    <recommendedName>
        <fullName evidence="1">von Hippel-Lindau disease tumour suppressor beta domain-containing protein</fullName>
    </recommendedName>
</protein>
<dbReference type="InterPro" id="IPR024053">
    <property type="entry name" value="VHL_beta_dom"/>
</dbReference>
<dbReference type="InterPro" id="IPR024079">
    <property type="entry name" value="MetalloPept_cat_dom_sf"/>
</dbReference>
<dbReference type="Gene3D" id="2.60.40.780">
    <property type="entry name" value="von Hippel-Lindau disease tumour suppressor, beta domain"/>
    <property type="match status" value="1"/>
</dbReference>
<proteinExistence type="predicted"/>